<feature type="compositionally biased region" description="Polar residues" evidence="1">
    <location>
        <begin position="1"/>
        <end position="13"/>
    </location>
</feature>
<dbReference type="Proteomes" id="UP001172673">
    <property type="component" value="Unassembled WGS sequence"/>
</dbReference>
<reference evidence="2" key="1">
    <citation type="submission" date="2022-10" db="EMBL/GenBank/DDBJ databases">
        <title>Culturing micro-colonial fungi from biological soil crusts in the Mojave desert and describing Neophaeococcomyces mojavensis, and introducing the new genera and species Taxawa tesnikishii.</title>
        <authorList>
            <person name="Kurbessoian T."/>
            <person name="Stajich J.E."/>
        </authorList>
    </citation>
    <scope>NUCLEOTIDE SEQUENCE</scope>
    <source>
        <strain evidence="2">TK_41</strain>
    </source>
</reference>
<comment type="caution">
    <text evidence="2">The sequence shown here is derived from an EMBL/GenBank/DDBJ whole genome shotgun (WGS) entry which is preliminary data.</text>
</comment>
<evidence type="ECO:0000256" key="1">
    <source>
        <dbReference type="SAM" id="MobiDB-lite"/>
    </source>
</evidence>
<gene>
    <name evidence="2" type="ORF">H2200_001747</name>
</gene>
<feature type="region of interest" description="Disordered" evidence="1">
    <location>
        <begin position="1"/>
        <end position="29"/>
    </location>
</feature>
<evidence type="ECO:0000313" key="2">
    <source>
        <dbReference type="EMBL" id="KAJ9615671.1"/>
    </source>
</evidence>
<dbReference type="EMBL" id="JAPDRK010000002">
    <property type="protein sequence ID" value="KAJ9615671.1"/>
    <property type="molecule type" value="Genomic_DNA"/>
</dbReference>
<keyword evidence="3" id="KW-1185">Reference proteome</keyword>
<evidence type="ECO:0000313" key="3">
    <source>
        <dbReference type="Proteomes" id="UP001172673"/>
    </source>
</evidence>
<dbReference type="AlphaFoldDB" id="A0AA39CPC7"/>
<protein>
    <submittedName>
        <fullName evidence="2">Uncharacterized protein</fullName>
    </submittedName>
</protein>
<organism evidence="2 3">
    <name type="scientific">Cladophialophora chaetospira</name>
    <dbReference type="NCBI Taxonomy" id="386627"/>
    <lineage>
        <taxon>Eukaryota</taxon>
        <taxon>Fungi</taxon>
        <taxon>Dikarya</taxon>
        <taxon>Ascomycota</taxon>
        <taxon>Pezizomycotina</taxon>
        <taxon>Eurotiomycetes</taxon>
        <taxon>Chaetothyriomycetidae</taxon>
        <taxon>Chaetothyriales</taxon>
        <taxon>Herpotrichiellaceae</taxon>
        <taxon>Cladophialophora</taxon>
    </lineage>
</organism>
<sequence>MDTPSQWRPSAVSSPARLESHPPPEQAAPPVDTVAFFIRNIEFPEGRLFHAPKPENITFGHPAVIKRPALPEKRQATLQMLDPCTLFVQYPCQQKCRSLGICAITANRKCPLHQDPVQTNPISSRPEDFLATRQQKEVYDHILQRSFACFWHDLPFLPDQTIVAEPSSVRPMGLHRETTPKDLRDVQMLEGIEEHEVKVEASQNQTRGGSGPAAYTGSLQMGVAMPQLEIMQSVEGHARRKCTW</sequence>
<accession>A0AA39CPC7</accession>
<name>A0AA39CPC7_9EURO</name>
<proteinExistence type="predicted"/>